<evidence type="ECO:0000259" key="1">
    <source>
        <dbReference type="SMART" id="SM01078"/>
    </source>
</evidence>
<dbReference type="SMART" id="SM01078">
    <property type="entry name" value="CGGC"/>
    <property type="match status" value="1"/>
</dbReference>
<dbReference type="RefSeq" id="WP_091791879.1">
    <property type="nucleotide sequence ID" value="NZ_FNAF01000006.1"/>
</dbReference>
<feature type="domain" description="CGGC" evidence="1">
    <location>
        <begin position="2"/>
        <end position="111"/>
    </location>
</feature>
<dbReference type="OrthoDB" id="9792960at2"/>
<evidence type="ECO:0000313" key="3">
    <source>
        <dbReference type="Proteomes" id="UP000198995"/>
    </source>
</evidence>
<dbReference type="STRING" id="2741.SAMN04489866_106105"/>
<evidence type="ECO:0000313" key="2">
    <source>
        <dbReference type="EMBL" id="SDD75433.1"/>
    </source>
</evidence>
<protein>
    <submittedName>
        <fullName evidence="2">Predicted metal-binding protein</fullName>
    </submittedName>
</protein>
<reference evidence="2 3" key="1">
    <citation type="submission" date="2016-10" db="EMBL/GenBank/DDBJ databases">
        <authorList>
            <person name="de Groot N.N."/>
        </authorList>
    </citation>
    <scope>NUCLEOTIDE SEQUENCE [LARGE SCALE GENOMIC DNA]</scope>
    <source>
        <strain evidence="2 3">DSM 20475</strain>
    </source>
</reference>
<keyword evidence="3" id="KW-1185">Reference proteome</keyword>
<dbReference type="Pfam" id="PF08821">
    <property type="entry name" value="CGGC"/>
    <property type="match status" value="1"/>
</dbReference>
<proteinExistence type="predicted"/>
<organism evidence="2 3">
    <name type="scientific">Peptococcus niger</name>
    <dbReference type="NCBI Taxonomy" id="2741"/>
    <lineage>
        <taxon>Bacteria</taxon>
        <taxon>Bacillati</taxon>
        <taxon>Bacillota</taxon>
        <taxon>Clostridia</taxon>
        <taxon>Eubacteriales</taxon>
        <taxon>Peptococcaceae</taxon>
        <taxon>Peptococcus</taxon>
    </lineage>
</organism>
<dbReference type="AlphaFoldDB" id="A0A1G6XCB5"/>
<dbReference type="Proteomes" id="UP000198995">
    <property type="component" value="Unassembled WGS sequence"/>
</dbReference>
<dbReference type="EMBL" id="FNAF01000006">
    <property type="protein sequence ID" value="SDD75433.1"/>
    <property type="molecule type" value="Genomic_DNA"/>
</dbReference>
<accession>A0A1G6XCB5</accession>
<gene>
    <name evidence="2" type="ORF">SAMN04489866_106105</name>
</gene>
<name>A0A1G6XCB5_PEPNI</name>
<sequence length="112" mass="12273">MKLGIIRCQQTEHLCPGTKCLQGAQHHLYNFEQFKDEPIELIGMVSCGGCPGKQVNARAVELVKRGADAIALASCISRGNPIGYPCPFKAKQKQMVEAQLGEGGRFIEFTHE</sequence>
<dbReference type="InterPro" id="IPR014925">
    <property type="entry name" value="CGGC_dom"/>
</dbReference>